<proteinExistence type="predicted"/>
<comment type="caution">
    <text evidence="1">The sequence shown here is derived from an EMBL/GenBank/DDBJ whole genome shotgun (WGS) entry which is preliminary data.</text>
</comment>
<reference evidence="1 2" key="1">
    <citation type="submission" date="2018-06" db="EMBL/GenBank/DDBJ databases">
        <authorList>
            <consortium name="Pathogen Informatics"/>
            <person name="Doyle S."/>
        </authorList>
    </citation>
    <scope>NUCLEOTIDE SEQUENCE [LARGE SCALE GENOMIC DNA]</scope>
    <source>
        <strain evidence="1 2">NCTC11685</strain>
    </source>
</reference>
<evidence type="ECO:0000313" key="1">
    <source>
        <dbReference type="EMBL" id="STW72103.1"/>
    </source>
</evidence>
<dbReference type="Proteomes" id="UP000254863">
    <property type="component" value="Unassembled WGS sequence"/>
</dbReference>
<accession>A0A7H4PHT3</accession>
<evidence type="ECO:0000313" key="2">
    <source>
        <dbReference type="Proteomes" id="UP000254863"/>
    </source>
</evidence>
<organism evidence="1 2">
    <name type="scientific">Klebsiella michiganensis</name>
    <dbReference type="NCBI Taxonomy" id="1134687"/>
    <lineage>
        <taxon>Bacteria</taxon>
        <taxon>Pseudomonadati</taxon>
        <taxon>Pseudomonadota</taxon>
        <taxon>Gammaproteobacteria</taxon>
        <taxon>Enterobacterales</taxon>
        <taxon>Enterobacteriaceae</taxon>
        <taxon>Klebsiella/Raoultella group</taxon>
        <taxon>Klebsiella</taxon>
    </lineage>
</organism>
<dbReference type="EMBL" id="UGMS01000002">
    <property type="protein sequence ID" value="STW72103.1"/>
    <property type="molecule type" value="Genomic_DNA"/>
</dbReference>
<sequence>MVALLDERQNGIRDRRRAAGEEGAAGAAFQLAHRFLQGEMGQRPATPVEQLAFGAVARRVLFRFDGVENQR</sequence>
<name>A0A7H4PHT3_9ENTR</name>
<dbReference type="AlphaFoldDB" id="A0A7H4PHT3"/>
<gene>
    <name evidence="1" type="ORF">NCTC11685_05242</name>
</gene>
<protein>
    <submittedName>
        <fullName evidence="1">Uncharacterized protein</fullName>
    </submittedName>
</protein>